<dbReference type="PANTHER" id="PTHR47623:SF1">
    <property type="entry name" value="OS09G0287300 PROTEIN"/>
    <property type="match status" value="1"/>
</dbReference>
<dbReference type="InterPro" id="IPR013078">
    <property type="entry name" value="His_Pase_superF_clade-1"/>
</dbReference>
<reference evidence="1" key="1">
    <citation type="submission" date="2020-01" db="EMBL/GenBank/DDBJ databases">
        <authorList>
            <person name="Yang Y."/>
            <person name="Kwon Y.M."/>
        </authorList>
    </citation>
    <scope>NUCLEOTIDE SEQUENCE</scope>
    <source>
        <strain evidence="1">PG104</strain>
    </source>
</reference>
<keyword evidence="2" id="KW-1185">Reference proteome</keyword>
<dbReference type="AlphaFoldDB" id="A0A8J8MUV3"/>
<name>A0A8J8MUV3_9RHOB</name>
<proteinExistence type="predicted"/>
<dbReference type="Pfam" id="PF00300">
    <property type="entry name" value="His_Phos_1"/>
    <property type="match status" value="1"/>
</dbReference>
<dbReference type="SUPFAM" id="SSF53254">
    <property type="entry name" value="Phosphoglycerate mutase-like"/>
    <property type="match status" value="1"/>
</dbReference>
<sequence length="165" mass="17439">MMPRLVLIRHAKSGWDDPCLTDHQRPLAPRGQEAAPKIGAWLAAQGVMPDEVLCSDACRTRQSWDLIAPHLGDVVPALVPALYHAGPDVILRHLRGATGQCVVIVGHNPGIGEFAGMILRTLPDHAAFAAYPTAATLIADLPGDGWGAASYGSATPVAFTVPRDL</sequence>
<dbReference type="Gene3D" id="3.40.50.1240">
    <property type="entry name" value="Phosphoglycerate mutase-like"/>
    <property type="match status" value="1"/>
</dbReference>
<evidence type="ECO:0000313" key="1">
    <source>
        <dbReference type="EMBL" id="QUS36969.1"/>
    </source>
</evidence>
<evidence type="ECO:0000313" key="2">
    <source>
        <dbReference type="Proteomes" id="UP000679284"/>
    </source>
</evidence>
<organism evidence="1 2">
    <name type="scientific">Falsirhodobacter algicola</name>
    <dbReference type="NCBI Taxonomy" id="2692330"/>
    <lineage>
        <taxon>Bacteria</taxon>
        <taxon>Pseudomonadati</taxon>
        <taxon>Pseudomonadota</taxon>
        <taxon>Alphaproteobacteria</taxon>
        <taxon>Rhodobacterales</taxon>
        <taxon>Paracoccaceae</taxon>
        <taxon>Falsirhodobacter</taxon>
    </lineage>
</organism>
<dbReference type="PANTHER" id="PTHR47623">
    <property type="entry name" value="OS09G0287300 PROTEIN"/>
    <property type="match status" value="1"/>
</dbReference>
<dbReference type="CDD" id="cd07067">
    <property type="entry name" value="HP_PGM_like"/>
    <property type="match status" value="1"/>
</dbReference>
<gene>
    <name evidence="1" type="ORF">GR316_10130</name>
</gene>
<protein>
    <submittedName>
        <fullName evidence="1">Histidine phosphatase family protein</fullName>
    </submittedName>
</protein>
<dbReference type="InterPro" id="IPR029033">
    <property type="entry name" value="His_PPase_superfam"/>
</dbReference>
<dbReference type="SMART" id="SM00855">
    <property type="entry name" value="PGAM"/>
    <property type="match status" value="1"/>
</dbReference>
<dbReference type="KEGG" id="fap:GR316_10130"/>
<dbReference type="Proteomes" id="UP000679284">
    <property type="component" value="Chromosome"/>
</dbReference>
<dbReference type="EMBL" id="CP047289">
    <property type="protein sequence ID" value="QUS36969.1"/>
    <property type="molecule type" value="Genomic_DNA"/>
</dbReference>
<accession>A0A8J8MUV3</accession>